<accession>A0A151T4K8</accession>
<dbReference type="EMBL" id="CM003610">
    <property type="protein sequence ID" value="KYP61970.1"/>
    <property type="molecule type" value="Genomic_DNA"/>
</dbReference>
<dbReference type="InterPro" id="IPR025724">
    <property type="entry name" value="GAG-pre-integrase_dom"/>
</dbReference>
<dbReference type="Pfam" id="PF25597">
    <property type="entry name" value="SH3_retrovirus"/>
    <property type="match status" value="1"/>
</dbReference>
<dbReference type="PANTHER" id="PTHR42648">
    <property type="entry name" value="TRANSPOSASE, PUTATIVE-RELATED"/>
    <property type="match status" value="1"/>
</dbReference>
<evidence type="ECO:0000313" key="4">
    <source>
        <dbReference type="EMBL" id="KYP61970.1"/>
    </source>
</evidence>
<proteinExistence type="predicted"/>
<evidence type="ECO:0000259" key="2">
    <source>
        <dbReference type="Pfam" id="PF13976"/>
    </source>
</evidence>
<dbReference type="OMA" id="WHIGSGC"/>
<protein>
    <submittedName>
        <fullName evidence="4">Copia protein</fullName>
    </submittedName>
</protein>
<feature type="region of interest" description="Disordered" evidence="1">
    <location>
        <begin position="321"/>
        <end position="345"/>
    </location>
</feature>
<reference evidence="4 5" key="1">
    <citation type="journal article" date="2012" name="Nat. Biotechnol.">
        <title>Draft genome sequence of pigeonpea (Cajanus cajan), an orphan legume crop of resource-poor farmers.</title>
        <authorList>
            <person name="Varshney R.K."/>
            <person name="Chen W."/>
            <person name="Li Y."/>
            <person name="Bharti A.K."/>
            <person name="Saxena R.K."/>
            <person name="Schlueter J.A."/>
            <person name="Donoghue M.T."/>
            <person name="Azam S."/>
            <person name="Fan G."/>
            <person name="Whaley A.M."/>
            <person name="Farmer A.D."/>
            <person name="Sheridan J."/>
            <person name="Iwata A."/>
            <person name="Tuteja R."/>
            <person name="Penmetsa R.V."/>
            <person name="Wu W."/>
            <person name="Upadhyaya H.D."/>
            <person name="Yang S.P."/>
            <person name="Shah T."/>
            <person name="Saxena K.B."/>
            <person name="Michael T."/>
            <person name="McCombie W.R."/>
            <person name="Yang B."/>
            <person name="Zhang G."/>
            <person name="Yang H."/>
            <person name="Wang J."/>
            <person name="Spillane C."/>
            <person name="Cook D.R."/>
            <person name="May G.D."/>
            <person name="Xu X."/>
            <person name="Jackson S.A."/>
        </authorList>
    </citation>
    <scope>NUCLEOTIDE SEQUENCE [LARGE SCALE GENOMIC DNA]</scope>
    <source>
        <strain evidence="5">cv. Asha</strain>
    </source>
</reference>
<dbReference type="STRING" id="3821.A0A151T4K8"/>
<dbReference type="AlphaFoldDB" id="A0A151T4K8"/>
<sequence length="372" mass="43151">MIGDTSKFIDITPKKSGHVTYGDNNKGKILGIGRIGTNFSTSIEIVLLMNGLKHSLSSVSQLCNEGFSVSFDSQKWLVEHKNGEHVKIIGFRVNYIYKIKLEKNMSHSQCLVSKDDESWLWHKRIAHINMEYLNKLISKDLEIGLKKIKFEKNKLLSFGGSYYGLVLVDDFSRYTWTLFLAHKSDTFGVFRKFAKLIQTRKTLKLLNSYTMNRALIRPILKKTPYELFNGRKPKISHLHIFGCKCFVLNNGKDNLGKFDAKYDEGIFSGYSLNSTSYRIYNKRTMTIEESIHVVFDETNLVCPTKDIIDEIVESFEDNHINEQTQKDKKDEENEDSTIQEYQTNMNPQREWRILRNHPLENIIGDISKMGNY</sequence>
<gene>
    <name evidence="4" type="ORF">KK1_016485</name>
</gene>
<dbReference type="SUPFAM" id="SSF53098">
    <property type="entry name" value="Ribonuclease H-like"/>
    <property type="match status" value="1"/>
</dbReference>
<evidence type="ECO:0000313" key="5">
    <source>
        <dbReference type="Proteomes" id="UP000075243"/>
    </source>
</evidence>
<organism evidence="4 5">
    <name type="scientific">Cajanus cajan</name>
    <name type="common">Pigeon pea</name>
    <name type="synonym">Cajanus indicus</name>
    <dbReference type="NCBI Taxonomy" id="3821"/>
    <lineage>
        <taxon>Eukaryota</taxon>
        <taxon>Viridiplantae</taxon>
        <taxon>Streptophyta</taxon>
        <taxon>Embryophyta</taxon>
        <taxon>Tracheophyta</taxon>
        <taxon>Spermatophyta</taxon>
        <taxon>Magnoliopsida</taxon>
        <taxon>eudicotyledons</taxon>
        <taxon>Gunneridae</taxon>
        <taxon>Pentapetalae</taxon>
        <taxon>rosids</taxon>
        <taxon>fabids</taxon>
        <taxon>Fabales</taxon>
        <taxon>Fabaceae</taxon>
        <taxon>Papilionoideae</taxon>
        <taxon>50 kb inversion clade</taxon>
        <taxon>NPAAA clade</taxon>
        <taxon>indigoferoid/millettioid clade</taxon>
        <taxon>Phaseoleae</taxon>
        <taxon>Cajanus</taxon>
    </lineage>
</organism>
<dbReference type="InterPro" id="IPR012337">
    <property type="entry name" value="RNaseH-like_sf"/>
</dbReference>
<dbReference type="Pfam" id="PF13976">
    <property type="entry name" value="gag_pre-integrs"/>
    <property type="match status" value="1"/>
</dbReference>
<name>A0A151T4K8_CAJCA</name>
<feature type="domain" description="GAG-pre-integrase" evidence="2">
    <location>
        <begin position="96"/>
        <end position="153"/>
    </location>
</feature>
<dbReference type="InterPro" id="IPR057670">
    <property type="entry name" value="SH3_retrovirus"/>
</dbReference>
<feature type="compositionally biased region" description="Basic and acidic residues" evidence="1">
    <location>
        <begin position="321"/>
        <end position="331"/>
    </location>
</feature>
<feature type="domain" description="Retroviral polymerase SH3-like" evidence="3">
    <location>
        <begin position="243"/>
        <end position="302"/>
    </location>
</feature>
<evidence type="ECO:0000256" key="1">
    <source>
        <dbReference type="SAM" id="MobiDB-lite"/>
    </source>
</evidence>
<dbReference type="Proteomes" id="UP000075243">
    <property type="component" value="Chromosome 8"/>
</dbReference>
<dbReference type="Gramene" id="C.cajan_16018.t">
    <property type="protein sequence ID" value="C.cajan_16018.t"/>
    <property type="gene ID" value="C.cajan_16018"/>
</dbReference>
<dbReference type="InterPro" id="IPR039537">
    <property type="entry name" value="Retrotran_Ty1/copia-like"/>
</dbReference>
<dbReference type="PANTHER" id="PTHR42648:SF21">
    <property type="entry name" value="CYSTEINE-RICH RLK (RECEPTOR-LIKE PROTEIN KINASE) 8"/>
    <property type="match status" value="1"/>
</dbReference>
<evidence type="ECO:0000259" key="3">
    <source>
        <dbReference type="Pfam" id="PF25597"/>
    </source>
</evidence>
<keyword evidence="5" id="KW-1185">Reference proteome</keyword>